<reference evidence="1" key="1">
    <citation type="submission" date="2023-04" db="EMBL/GenBank/DDBJ databases">
        <title>Draft Genome sequencing of Naganishia species isolated from polar environments using Oxford Nanopore Technology.</title>
        <authorList>
            <person name="Leo P."/>
            <person name="Venkateswaran K."/>
        </authorList>
    </citation>
    <scope>NUCLEOTIDE SEQUENCE</scope>
    <source>
        <strain evidence="1">MNA-CCFEE 5423</strain>
    </source>
</reference>
<evidence type="ECO:0000313" key="2">
    <source>
        <dbReference type="Proteomes" id="UP001227268"/>
    </source>
</evidence>
<comment type="caution">
    <text evidence="1">The sequence shown here is derived from an EMBL/GenBank/DDBJ whole genome shotgun (WGS) entry which is preliminary data.</text>
</comment>
<name>A0ACC2VIX7_9TREE</name>
<evidence type="ECO:0000313" key="1">
    <source>
        <dbReference type="EMBL" id="KAJ9099232.1"/>
    </source>
</evidence>
<dbReference type="EMBL" id="JASBWT010000013">
    <property type="protein sequence ID" value="KAJ9099232.1"/>
    <property type="molecule type" value="Genomic_DNA"/>
</dbReference>
<organism evidence="1 2">
    <name type="scientific">Naganishia friedmannii</name>
    <dbReference type="NCBI Taxonomy" id="89922"/>
    <lineage>
        <taxon>Eukaryota</taxon>
        <taxon>Fungi</taxon>
        <taxon>Dikarya</taxon>
        <taxon>Basidiomycota</taxon>
        <taxon>Agaricomycotina</taxon>
        <taxon>Tremellomycetes</taxon>
        <taxon>Filobasidiales</taxon>
        <taxon>Filobasidiaceae</taxon>
        <taxon>Naganishia</taxon>
    </lineage>
</organism>
<sequence length="375" mass="38492">MVSTTAIATLFFALLGLANASPIETEHQQVKRCTATISSYSDVATAVASKCATVVVNSFTVPGGKAFDLSGLTTGTTVSMAGDVVFTAAQWDGPMFIIDGEGITFQGNGHQFDGQGAKLWDTLGSNGGVTKPQFLKLKHSGTFSNLKVINSPRQVFSIGSNSAQLTVDNVSIDNSAGDQLSSSGKPLAHNTDCFDVSASNVIIKNSRCVNQDDFIAINAGSNIQFLNNYGSGGHGISIGSIQTGKTVSGVTISGNTVVKSDNGLRIKTVYGATGASVSDVTYSGNTVTSANKYGVVIQQDYENGSPTGTPTNGVAISNINFTGTNTVSVASGGQEVYVLCGSGSCKGTWDWSGLKVSGGSKGSITGNPPIKNFSL</sequence>
<accession>A0ACC2VIX7</accession>
<dbReference type="Proteomes" id="UP001227268">
    <property type="component" value="Unassembled WGS sequence"/>
</dbReference>
<keyword evidence="2" id="KW-1185">Reference proteome</keyword>
<gene>
    <name evidence="1" type="ORF">QFC21_004112</name>
</gene>
<protein>
    <submittedName>
        <fullName evidence="1">Uncharacterized protein</fullName>
    </submittedName>
</protein>
<proteinExistence type="predicted"/>